<dbReference type="Proteomes" id="UP000318578">
    <property type="component" value="Unassembled WGS sequence"/>
</dbReference>
<dbReference type="RefSeq" id="WP_144631803.1">
    <property type="nucleotide sequence ID" value="NZ_BNAX01000008.1"/>
</dbReference>
<sequence length="704" mass="77697">MTEGWTFAGEPARLSGGSVTLLEGASFCLCEQTGDINRGSPHGLFFRDTRILSEWQLRLDDEAVEPLAVMAEASYSATFLGRARPRAGLADSTLLVERHRFVDAGMREDIVLRNLGPEAAACTLTVRVEADFADLFEVKQGKIRRHGHHSIEHGDGRLRLARRWRDQDREVHIVAEDAVTSADTITFPVVVPARGTWRTTMQVLPVVDGKESPQSFPQDRPVELTGPALRSTEWRETGPSLVADDDSLRHTLARSRSDLGALRIFDPDLPNRAAVAAGAPWFMALFGRDSIITSLMTIPLDPSLALGTAQTLARYQGKRVDPVTEEEPGRIPHELRFGDASLTLGGNVYYGTVDATPLFVMLLGELRRWGVDREQVHALLPHADEALAWIEHYGDADGDGFIEYRRATDRGLVNQGWKDSWDGITFADGRIPQAPIALCEAQGYVYAAYLARALLADEAGDAEGARRWRERAARLKRAFNERFWLPHRGWYALGLDRDKRPIDSLASNMGHLLWTGIVDDDKAAAVADRLLSPEMFSGWGVRTLATTMGAYNPMSYHNGSVWPHDNGIIAAGLMRYGFVDHAQRVACAVLDAAAEFDGRLPELICGFDRSEYPRPVPYPTACSPQAWAAATPVELLRVLLRAEPCLPHGRVRLDPVLPQRFGALRLRDVPFGGTSVCVGIHDGQPRVDGLPEGWQVVRQACACD</sequence>
<dbReference type="Pfam" id="PF14742">
    <property type="entry name" value="GDE_N_bis"/>
    <property type="match status" value="1"/>
</dbReference>
<dbReference type="InterPro" id="IPR008928">
    <property type="entry name" value="6-hairpin_glycosidase_sf"/>
</dbReference>
<evidence type="ECO:0000259" key="2">
    <source>
        <dbReference type="Pfam" id="PF22422"/>
    </source>
</evidence>
<evidence type="ECO:0000313" key="4">
    <source>
        <dbReference type="Proteomes" id="UP000318578"/>
    </source>
</evidence>
<accession>A0A558ANU4</accession>
<dbReference type="SUPFAM" id="SSF48208">
    <property type="entry name" value="Six-hairpin glycosidases"/>
    <property type="match status" value="1"/>
</dbReference>
<dbReference type="Gene3D" id="1.50.10.10">
    <property type="match status" value="1"/>
</dbReference>
<dbReference type="EMBL" id="VJZA01000001">
    <property type="protein sequence ID" value="TVT25929.1"/>
    <property type="molecule type" value="Genomic_DNA"/>
</dbReference>
<dbReference type="InterPro" id="IPR054491">
    <property type="entry name" value="MGH1-like_GH"/>
</dbReference>
<dbReference type="OrthoDB" id="9759959at2"/>
<gene>
    <name evidence="3" type="ORF">FNH06_00375</name>
</gene>
<comment type="caution">
    <text evidence="3">The sequence shown here is derived from an EMBL/GenBank/DDBJ whole genome shotgun (WGS) entry which is preliminary data.</text>
</comment>
<dbReference type="GO" id="GO:0005975">
    <property type="term" value="P:carbohydrate metabolic process"/>
    <property type="evidence" value="ECO:0007669"/>
    <property type="project" value="InterPro"/>
</dbReference>
<proteinExistence type="predicted"/>
<reference evidence="3 4" key="1">
    <citation type="submission" date="2019-07" db="EMBL/GenBank/DDBJ databases">
        <title>New species of Amycolatopsis and Streptomyces.</title>
        <authorList>
            <person name="Duangmal K."/>
            <person name="Teo W.F.A."/>
            <person name="Lipun K."/>
        </authorList>
    </citation>
    <scope>NUCLEOTIDE SEQUENCE [LARGE SCALE GENOMIC DNA]</scope>
    <source>
        <strain evidence="3 4">JCM 30562</strain>
    </source>
</reference>
<name>A0A558ANU4_9PSEU</name>
<dbReference type="InterPro" id="IPR032856">
    <property type="entry name" value="GDE_N_bis"/>
</dbReference>
<evidence type="ECO:0000313" key="3">
    <source>
        <dbReference type="EMBL" id="TVT25929.1"/>
    </source>
</evidence>
<feature type="domain" description="Mannosylglycerate hydrolase MGH1-like glycoside hydrolase" evidence="2">
    <location>
        <begin position="390"/>
        <end position="593"/>
    </location>
</feature>
<feature type="domain" description="Putative glycogen debranching enzyme N-terminal" evidence="1">
    <location>
        <begin position="21"/>
        <end position="201"/>
    </location>
</feature>
<dbReference type="AlphaFoldDB" id="A0A558ANU4"/>
<dbReference type="Pfam" id="PF22422">
    <property type="entry name" value="MGH1-like_GH"/>
    <property type="match status" value="1"/>
</dbReference>
<evidence type="ECO:0000259" key="1">
    <source>
        <dbReference type="Pfam" id="PF14742"/>
    </source>
</evidence>
<dbReference type="InterPro" id="IPR012341">
    <property type="entry name" value="6hp_glycosidase-like_sf"/>
</dbReference>
<keyword evidence="4" id="KW-1185">Reference proteome</keyword>
<protein>
    <submittedName>
        <fullName evidence="3">Amylo-alpha-1,6-glucosidase</fullName>
    </submittedName>
</protein>
<organism evidence="3 4">
    <name type="scientific">Amycolatopsis acidiphila</name>
    <dbReference type="NCBI Taxonomy" id="715473"/>
    <lineage>
        <taxon>Bacteria</taxon>
        <taxon>Bacillati</taxon>
        <taxon>Actinomycetota</taxon>
        <taxon>Actinomycetes</taxon>
        <taxon>Pseudonocardiales</taxon>
        <taxon>Pseudonocardiaceae</taxon>
        <taxon>Amycolatopsis</taxon>
    </lineage>
</organism>